<dbReference type="Pfam" id="PF13267">
    <property type="entry name" value="DUF4058"/>
    <property type="match status" value="1"/>
</dbReference>
<dbReference type="Proteomes" id="UP000464178">
    <property type="component" value="Chromosome"/>
</dbReference>
<evidence type="ECO:0000313" key="2">
    <source>
        <dbReference type="Proteomes" id="UP000464178"/>
    </source>
</evidence>
<evidence type="ECO:0000313" key="1">
    <source>
        <dbReference type="EMBL" id="VTR91077.1"/>
    </source>
</evidence>
<name>A0A6P2CR91_9BACT</name>
<dbReference type="InterPro" id="IPR025132">
    <property type="entry name" value="DUF4058"/>
</dbReference>
<organism evidence="1 2">
    <name type="scientific">Gemmata massiliana</name>
    <dbReference type="NCBI Taxonomy" id="1210884"/>
    <lineage>
        <taxon>Bacteria</taxon>
        <taxon>Pseudomonadati</taxon>
        <taxon>Planctomycetota</taxon>
        <taxon>Planctomycetia</taxon>
        <taxon>Gemmatales</taxon>
        <taxon>Gemmataceae</taxon>
        <taxon>Gemmata</taxon>
    </lineage>
</organism>
<protein>
    <recommendedName>
        <fullName evidence="3">DUF4058 domain-containing protein</fullName>
    </recommendedName>
</protein>
<gene>
    <name evidence="1" type="ORF">SOIL9_66370</name>
</gene>
<proteinExistence type="predicted"/>
<sequence length="253" mass="27630">MPLHDWTRVGAYVYHDFHTGFLVAIRRVLNDGVLPPGYYARAEHTMRTMGPDVLTLQSRNSAPETPSNAPVVPRLTVPSVPPRVAIAASSAPRVPGFKQKRLAIRHASNDRLIAIVELVSPGNKSSAYALRTFVKKAAQAVEAGIHVLVIDPFPPSKRDPNGIHGAIWPRLGGDDYTQPADKPLTLVAYEAGDETGSPHRCYVQPLAVGDPLPDMPLFLEPEEYVNVPLERAYQIAFADVLPQDRALLEAVPT</sequence>
<dbReference type="AlphaFoldDB" id="A0A6P2CR91"/>
<keyword evidence="2" id="KW-1185">Reference proteome</keyword>
<dbReference type="EMBL" id="LR593886">
    <property type="protein sequence ID" value="VTR91077.1"/>
    <property type="molecule type" value="Genomic_DNA"/>
</dbReference>
<dbReference type="KEGG" id="gms:SOIL9_66370"/>
<reference evidence="1 2" key="1">
    <citation type="submission" date="2019-05" db="EMBL/GenBank/DDBJ databases">
        <authorList>
            <consortium name="Science for Life Laboratories"/>
        </authorList>
    </citation>
    <scope>NUCLEOTIDE SEQUENCE [LARGE SCALE GENOMIC DNA]</scope>
    <source>
        <strain evidence="1">Soil9</strain>
    </source>
</reference>
<accession>A0A6P2CR91</accession>
<dbReference type="RefSeq" id="WP_162666125.1">
    <property type="nucleotide sequence ID" value="NZ_LR593886.1"/>
</dbReference>
<evidence type="ECO:0008006" key="3">
    <source>
        <dbReference type="Google" id="ProtNLM"/>
    </source>
</evidence>